<dbReference type="GO" id="GO:0004764">
    <property type="term" value="F:shikimate 3-dehydrogenase (NADP+) activity"/>
    <property type="evidence" value="ECO:0007669"/>
    <property type="project" value="UniProtKB-UniRule"/>
</dbReference>
<evidence type="ECO:0000313" key="12">
    <source>
        <dbReference type="EMBL" id="HIV22553.1"/>
    </source>
</evidence>
<reference evidence="12" key="1">
    <citation type="submission" date="2020-10" db="EMBL/GenBank/DDBJ databases">
        <authorList>
            <person name="Gilroy R."/>
        </authorList>
    </citation>
    <scope>NUCLEOTIDE SEQUENCE</scope>
    <source>
        <strain evidence="12">ChiBcec6-7307</strain>
    </source>
</reference>
<protein>
    <recommendedName>
        <fullName evidence="9">Shikimate dehydrogenase (NADP(+))</fullName>
        <shortName evidence="9">SDH</shortName>
        <ecNumber evidence="9">1.1.1.25</ecNumber>
    </recommendedName>
</protein>
<gene>
    <name evidence="9 12" type="primary">aroE</name>
    <name evidence="12" type="ORF">IAC80_01305</name>
</gene>
<dbReference type="GO" id="GO:0009423">
    <property type="term" value="P:chorismate biosynthetic process"/>
    <property type="evidence" value="ECO:0007669"/>
    <property type="project" value="UniProtKB-UniRule"/>
</dbReference>
<dbReference type="InterPro" id="IPR036291">
    <property type="entry name" value="NAD(P)-bd_dom_sf"/>
</dbReference>
<dbReference type="Gene3D" id="3.40.50.10860">
    <property type="entry name" value="Leucine Dehydrogenase, chain A, domain 1"/>
    <property type="match status" value="1"/>
</dbReference>
<feature type="domain" description="SDH C-terminal" evidence="11">
    <location>
        <begin position="257"/>
        <end position="284"/>
    </location>
</feature>
<dbReference type="GO" id="GO:0009073">
    <property type="term" value="P:aromatic amino acid family biosynthetic process"/>
    <property type="evidence" value="ECO:0007669"/>
    <property type="project" value="UniProtKB-KW"/>
</dbReference>
<dbReference type="InterPro" id="IPR046346">
    <property type="entry name" value="Aminoacid_DH-like_N_sf"/>
</dbReference>
<keyword evidence="3 9" id="KW-0521">NADP</keyword>
<dbReference type="EMBL" id="DVOS01000016">
    <property type="protein sequence ID" value="HIV22553.1"/>
    <property type="molecule type" value="Genomic_DNA"/>
</dbReference>
<evidence type="ECO:0000256" key="4">
    <source>
        <dbReference type="ARBA" id="ARBA00023002"/>
    </source>
</evidence>
<keyword evidence="4 9" id="KW-0560">Oxidoreductase</keyword>
<feature type="binding site" evidence="9">
    <location>
        <position position="264"/>
    </location>
    <ligand>
        <name>shikimate</name>
        <dbReference type="ChEBI" id="CHEBI:36208"/>
    </ligand>
</feature>
<dbReference type="InterPro" id="IPR041121">
    <property type="entry name" value="SDH_C"/>
</dbReference>
<feature type="binding site" evidence="9">
    <location>
        <begin position="133"/>
        <end position="137"/>
    </location>
    <ligand>
        <name>NADP(+)</name>
        <dbReference type="ChEBI" id="CHEBI:58349"/>
    </ligand>
</feature>
<comment type="caution">
    <text evidence="12">The sequence shown here is derived from an EMBL/GenBank/DDBJ whole genome shotgun (WGS) entry which is preliminary data.</text>
</comment>
<evidence type="ECO:0000256" key="3">
    <source>
        <dbReference type="ARBA" id="ARBA00022857"/>
    </source>
</evidence>
<dbReference type="HAMAP" id="MF_00222">
    <property type="entry name" value="Shikimate_DH_AroE"/>
    <property type="match status" value="1"/>
</dbReference>
<sequence>MTYQITGHTRMGGLLGSPVAHSISPMMHNDSFRELGLDWVYLCFDVGPDRLGEVVNAFRSMNVYGFNLTMPDKEAVIPHLDELSLAAELIGAVNTVKNEDGKLIGHNTDGIGYIQSVSAAGWDIRGKEMTLLGAGGAACAIAVQAAIDGVSRLHLVSRRGRSWEKAGRLVEQINKKTGCQADLTDLADGSRLRRCLETSSLLTNATSVGMAPQADATPIPDTSMFHPGLLVSDVIYHPSKTRLLREAQRAGCPVCNGMYMLLYQGAAAFKIWTGQEMPVELIRERYFSRQDQG</sequence>
<dbReference type="CDD" id="cd01065">
    <property type="entry name" value="NAD_bind_Shikimate_DH"/>
    <property type="match status" value="1"/>
</dbReference>
<feature type="binding site" evidence="9">
    <location>
        <begin position="22"/>
        <end position="24"/>
    </location>
    <ligand>
        <name>shikimate</name>
        <dbReference type="ChEBI" id="CHEBI:36208"/>
    </ligand>
</feature>
<evidence type="ECO:0000259" key="11">
    <source>
        <dbReference type="Pfam" id="PF18317"/>
    </source>
</evidence>
<reference evidence="12" key="2">
    <citation type="journal article" date="2021" name="PeerJ">
        <title>Extensive microbial diversity within the chicken gut microbiome revealed by metagenomics and culture.</title>
        <authorList>
            <person name="Gilroy R."/>
            <person name="Ravi A."/>
            <person name="Getino M."/>
            <person name="Pursley I."/>
            <person name="Horton D.L."/>
            <person name="Alikhan N.F."/>
            <person name="Baker D."/>
            <person name="Gharbi K."/>
            <person name="Hall N."/>
            <person name="Watson M."/>
            <person name="Adriaenssens E.M."/>
            <person name="Foster-Nyarko E."/>
            <person name="Jarju S."/>
            <person name="Secka A."/>
            <person name="Antonio M."/>
            <person name="Oren A."/>
            <person name="Chaudhuri R.R."/>
            <person name="La Ragione R."/>
            <person name="Hildebrand F."/>
            <person name="Pallen M.J."/>
        </authorList>
    </citation>
    <scope>NUCLEOTIDE SEQUENCE</scope>
    <source>
        <strain evidence="12">ChiBcec6-7307</strain>
    </source>
</reference>
<feature type="binding site" evidence="9">
    <location>
        <position position="94"/>
    </location>
    <ligand>
        <name>shikimate</name>
        <dbReference type="ChEBI" id="CHEBI:36208"/>
    </ligand>
</feature>
<feature type="binding site" evidence="9">
    <location>
        <position position="257"/>
    </location>
    <ligand>
        <name>NADP(+)</name>
        <dbReference type="ChEBI" id="CHEBI:58349"/>
    </ligand>
</feature>
<comment type="pathway">
    <text evidence="1 9">Metabolic intermediate biosynthesis; chorismate biosynthesis; chorismate from D-erythrose 4-phosphate and phosphoenolpyruvate: step 4/7.</text>
</comment>
<evidence type="ECO:0000256" key="1">
    <source>
        <dbReference type="ARBA" id="ARBA00004871"/>
    </source>
</evidence>
<comment type="catalytic activity">
    <reaction evidence="6">
        <text>L-quinate + NAD(+) = 3-dehydroquinate + NADH + H(+)</text>
        <dbReference type="Rhea" id="RHEA:22364"/>
        <dbReference type="ChEBI" id="CHEBI:15378"/>
        <dbReference type="ChEBI" id="CHEBI:29751"/>
        <dbReference type="ChEBI" id="CHEBI:32364"/>
        <dbReference type="ChEBI" id="CHEBI:57540"/>
        <dbReference type="ChEBI" id="CHEBI:57945"/>
        <dbReference type="EC" id="1.1.1.24"/>
    </reaction>
</comment>
<comment type="catalytic activity">
    <reaction evidence="7">
        <text>shikimate + NAD(+) = 3-dehydroshikimate + NADH + H(+)</text>
        <dbReference type="Rhea" id="RHEA:17741"/>
        <dbReference type="ChEBI" id="CHEBI:15378"/>
        <dbReference type="ChEBI" id="CHEBI:16630"/>
        <dbReference type="ChEBI" id="CHEBI:36208"/>
        <dbReference type="ChEBI" id="CHEBI:57540"/>
        <dbReference type="ChEBI" id="CHEBI:57945"/>
    </reaction>
</comment>
<accession>A0A9D1NZ01</accession>
<feature type="domain" description="Shikimate dehydrogenase substrate binding N-terminal" evidence="10">
    <location>
        <begin position="14"/>
        <end position="96"/>
    </location>
</feature>
<dbReference type="GO" id="GO:0050661">
    <property type="term" value="F:NADP binding"/>
    <property type="evidence" value="ECO:0007669"/>
    <property type="project" value="InterPro"/>
</dbReference>
<feature type="active site" description="Proton acceptor" evidence="9">
    <location>
        <position position="73"/>
    </location>
</feature>
<dbReference type="PANTHER" id="PTHR21089">
    <property type="entry name" value="SHIKIMATE DEHYDROGENASE"/>
    <property type="match status" value="1"/>
</dbReference>
<dbReference type="Pfam" id="PF08501">
    <property type="entry name" value="Shikimate_dh_N"/>
    <property type="match status" value="1"/>
</dbReference>
<dbReference type="SUPFAM" id="SSF53223">
    <property type="entry name" value="Aminoacid dehydrogenase-like, N-terminal domain"/>
    <property type="match status" value="1"/>
</dbReference>
<comment type="similarity">
    <text evidence="9">Belongs to the shikimate dehydrogenase family.</text>
</comment>
<dbReference type="PANTHER" id="PTHR21089:SF1">
    <property type="entry name" value="BIFUNCTIONAL 3-DEHYDROQUINATE DEHYDRATASE_SHIKIMATE DEHYDROGENASE, CHLOROPLASTIC"/>
    <property type="match status" value="1"/>
</dbReference>
<dbReference type="NCBIfam" id="TIGR00507">
    <property type="entry name" value="aroE"/>
    <property type="match status" value="1"/>
</dbReference>
<evidence type="ECO:0000256" key="6">
    <source>
        <dbReference type="ARBA" id="ARBA00051639"/>
    </source>
</evidence>
<proteinExistence type="inferred from homology"/>
<comment type="caution">
    <text evidence="9">Lacks conserved residue(s) required for the propagation of feature annotation.</text>
</comment>
<dbReference type="GO" id="GO:0008652">
    <property type="term" value="P:amino acid biosynthetic process"/>
    <property type="evidence" value="ECO:0007669"/>
    <property type="project" value="UniProtKB-KW"/>
</dbReference>
<feature type="binding site" evidence="9">
    <location>
        <position position="236"/>
    </location>
    <ligand>
        <name>shikimate</name>
        <dbReference type="ChEBI" id="CHEBI:36208"/>
    </ligand>
</feature>
<evidence type="ECO:0000256" key="7">
    <source>
        <dbReference type="ARBA" id="ARBA00052329"/>
    </source>
</evidence>
<dbReference type="Proteomes" id="UP000886889">
    <property type="component" value="Unassembled WGS sequence"/>
</dbReference>
<dbReference type="InterPro" id="IPR013708">
    <property type="entry name" value="Shikimate_DH-bd_N"/>
</dbReference>
<feature type="binding site" evidence="9">
    <location>
        <position position="109"/>
    </location>
    <ligand>
        <name>shikimate</name>
        <dbReference type="ChEBI" id="CHEBI:36208"/>
    </ligand>
</feature>
<evidence type="ECO:0000313" key="13">
    <source>
        <dbReference type="Proteomes" id="UP000886889"/>
    </source>
</evidence>
<dbReference type="AlphaFoldDB" id="A0A9D1NZ01"/>
<dbReference type="GO" id="GO:0019632">
    <property type="term" value="P:shikimate metabolic process"/>
    <property type="evidence" value="ECO:0007669"/>
    <property type="project" value="InterPro"/>
</dbReference>
<comment type="function">
    <text evidence="9">Involved in the biosynthesis of the chorismate, which leads to the biosynthesis of aromatic amino acids. Catalyzes the reversible NADPH linked reduction of 3-dehydroshikimate (DHSA) to yield shikimate (SA).</text>
</comment>
<dbReference type="Pfam" id="PF18317">
    <property type="entry name" value="SDH_C"/>
    <property type="match status" value="1"/>
</dbReference>
<dbReference type="GO" id="GO:0030266">
    <property type="term" value="F:quinate 3-dehydrogenase (NAD+) activity"/>
    <property type="evidence" value="ECO:0007669"/>
    <property type="project" value="UniProtKB-EC"/>
</dbReference>
<dbReference type="InterPro" id="IPR022893">
    <property type="entry name" value="Shikimate_DH_fam"/>
</dbReference>
<comment type="catalytic activity">
    <reaction evidence="9">
        <text>shikimate + NADP(+) = 3-dehydroshikimate + NADPH + H(+)</text>
        <dbReference type="Rhea" id="RHEA:17737"/>
        <dbReference type="ChEBI" id="CHEBI:15378"/>
        <dbReference type="ChEBI" id="CHEBI:16630"/>
        <dbReference type="ChEBI" id="CHEBI:36208"/>
        <dbReference type="ChEBI" id="CHEBI:57783"/>
        <dbReference type="ChEBI" id="CHEBI:58349"/>
        <dbReference type="EC" id="1.1.1.25"/>
    </reaction>
</comment>
<feature type="binding site" evidence="9">
    <location>
        <position position="234"/>
    </location>
    <ligand>
        <name>NADP(+)</name>
        <dbReference type="ChEBI" id="CHEBI:58349"/>
    </ligand>
</feature>
<dbReference type="SUPFAM" id="SSF51735">
    <property type="entry name" value="NAD(P)-binding Rossmann-fold domains"/>
    <property type="match status" value="1"/>
</dbReference>
<keyword evidence="2 9" id="KW-0028">Amino-acid biosynthesis</keyword>
<evidence type="ECO:0000256" key="2">
    <source>
        <dbReference type="ARBA" id="ARBA00022605"/>
    </source>
</evidence>
<name>A0A9D1NZ01_9FIRM</name>
<feature type="binding site" evidence="9">
    <location>
        <position position="69"/>
    </location>
    <ligand>
        <name>shikimate</name>
        <dbReference type="ChEBI" id="CHEBI:36208"/>
    </ligand>
</feature>
<evidence type="ECO:0000256" key="9">
    <source>
        <dbReference type="HAMAP-Rule" id="MF_00222"/>
    </source>
</evidence>
<evidence type="ECO:0000256" key="5">
    <source>
        <dbReference type="ARBA" id="ARBA00023141"/>
    </source>
</evidence>
<comment type="pathway">
    <text evidence="8">Aromatic compound metabolism; 3,4-dihydroxybenzoate biosynthesis; 3-dehydroquinate from D-quinate (NAD(+) route).</text>
</comment>
<evidence type="ECO:0000259" key="10">
    <source>
        <dbReference type="Pfam" id="PF08501"/>
    </source>
</evidence>
<dbReference type="InterPro" id="IPR011342">
    <property type="entry name" value="Shikimate_DH"/>
</dbReference>
<organism evidence="12 13">
    <name type="scientific">Candidatus Merdiplasma excrementigallinarum</name>
    <dbReference type="NCBI Taxonomy" id="2840864"/>
    <lineage>
        <taxon>Bacteria</taxon>
        <taxon>Bacillati</taxon>
        <taxon>Bacillota</taxon>
        <taxon>Clostridia</taxon>
        <taxon>Lachnospirales</taxon>
        <taxon>Lachnospiraceae</taxon>
        <taxon>Lachnospiraceae incertae sedis</taxon>
        <taxon>Candidatus Merdiplasma</taxon>
    </lineage>
</organism>
<keyword evidence="5 9" id="KW-0057">Aromatic amino acid biosynthesis</keyword>
<evidence type="ECO:0000256" key="8">
    <source>
        <dbReference type="ARBA" id="ARBA00060613"/>
    </source>
</evidence>
<dbReference type="Gene3D" id="3.40.50.720">
    <property type="entry name" value="NAD(P)-binding Rossmann-like Domain"/>
    <property type="match status" value="1"/>
</dbReference>
<comment type="subunit">
    <text evidence="9">Homodimer.</text>
</comment>
<dbReference type="FunFam" id="3.40.50.720:FF:000086">
    <property type="entry name" value="Quinate/shikimate dehydrogenase"/>
    <property type="match status" value="1"/>
</dbReference>
<dbReference type="EC" id="1.1.1.25" evidence="9"/>